<evidence type="ECO:0000256" key="7">
    <source>
        <dbReference type="SAM" id="MobiDB-lite"/>
    </source>
</evidence>
<keyword evidence="6" id="KW-0539">Nucleus</keyword>
<dbReference type="PANTHER" id="PTHR12856">
    <property type="entry name" value="TRANSCRIPTION INITIATION FACTOR IIH-RELATED"/>
    <property type="match status" value="1"/>
</dbReference>
<dbReference type="SUPFAM" id="SSF50729">
    <property type="entry name" value="PH domain-like"/>
    <property type="match status" value="1"/>
</dbReference>
<dbReference type="Gene3D" id="2.30.29.30">
    <property type="entry name" value="Pleckstrin-homology domain (PH domain)/Phosphotyrosine-binding domain (PTB)"/>
    <property type="match status" value="1"/>
</dbReference>
<gene>
    <name evidence="9" type="ORF">INT44_005678</name>
</gene>
<dbReference type="InterPro" id="IPR013876">
    <property type="entry name" value="TFIIH_BTF_p62_N"/>
</dbReference>
<keyword evidence="5" id="KW-0804">Transcription</keyword>
<feature type="region of interest" description="Disordered" evidence="7">
    <location>
        <begin position="241"/>
        <end position="261"/>
    </location>
</feature>
<evidence type="ECO:0000256" key="6">
    <source>
        <dbReference type="ARBA" id="ARBA00023242"/>
    </source>
</evidence>
<protein>
    <recommendedName>
        <fullName evidence="8">BSD domain-containing protein</fullName>
    </recommendedName>
</protein>
<evidence type="ECO:0000256" key="1">
    <source>
        <dbReference type="ARBA" id="ARBA00004123"/>
    </source>
</evidence>
<dbReference type="PROSITE" id="PS50858">
    <property type="entry name" value="BSD"/>
    <property type="match status" value="2"/>
</dbReference>
<dbReference type="GO" id="GO:0006351">
    <property type="term" value="P:DNA-templated transcription"/>
    <property type="evidence" value="ECO:0007669"/>
    <property type="project" value="InterPro"/>
</dbReference>
<dbReference type="InterPro" id="IPR005607">
    <property type="entry name" value="BSD_dom"/>
</dbReference>
<dbReference type="Pfam" id="PF03909">
    <property type="entry name" value="BSD"/>
    <property type="match status" value="1"/>
</dbReference>
<reference evidence="9" key="1">
    <citation type="submission" date="2020-12" db="EMBL/GenBank/DDBJ databases">
        <title>Metabolic potential, ecology and presence of endohyphal bacteria is reflected in genomic diversity of Mucoromycotina.</title>
        <authorList>
            <person name="Muszewska A."/>
            <person name="Okrasinska A."/>
            <person name="Steczkiewicz K."/>
            <person name="Drgas O."/>
            <person name="Orlowska M."/>
            <person name="Perlinska-Lenart U."/>
            <person name="Aleksandrzak-Piekarczyk T."/>
            <person name="Szatraj K."/>
            <person name="Zielenkiewicz U."/>
            <person name="Pilsyk S."/>
            <person name="Malc E."/>
            <person name="Mieczkowski P."/>
            <person name="Kruszewska J.S."/>
            <person name="Biernat P."/>
            <person name="Pawlowska J."/>
        </authorList>
    </citation>
    <scope>NUCLEOTIDE SEQUENCE</scope>
    <source>
        <strain evidence="9">WA0000051536</strain>
    </source>
</reference>
<comment type="subcellular location">
    <subcellularLocation>
        <location evidence="1">Nucleus</location>
    </subcellularLocation>
</comment>
<dbReference type="GO" id="GO:0006289">
    <property type="term" value="P:nucleotide-excision repair"/>
    <property type="evidence" value="ECO:0007669"/>
    <property type="project" value="InterPro"/>
</dbReference>
<dbReference type="SUPFAM" id="SSF140383">
    <property type="entry name" value="BSD domain-like"/>
    <property type="match status" value="1"/>
</dbReference>
<dbReference type="CDD" id="cd13229">
    <property type="entry name" value="PH_TFIIH"/>
    <property type="match status" value="1"/>
</dbReference>
<evidence type="ECO:0000256" key="3">
    <source>
        <dbReference type="ARBA" id="ARBA00022737"/>
    </source>
</evidence>
<dbReference type="SMART" id="SM00751">
    <property type="entry name" value="BSD"/>
    <property type="match status" value="2"/>
</dbReference>
<proteinExistence type="inferred from homology"/>
<name>A0A8H7PZM5_9FUNG</name>
<keyword evidence="10" id="KW-1185">Reference proteome</keyword>
<dbReference type="InterPro" id="IPR035925">
    <property type="entry name" value="BSD_dom_sf"/>
</dbReference>
<evidence type="ECO:0000313" key="10">
    <source>
        <dbReference type="Proteomes" id="UP000612746"/>
    </source>
</evidence>
<evidence type="ECO:0000259" key="8">
    <source>
        <dbReference type="PROSITE" id="PS50858"/>
    </source>
</evidence>
<dbReference type="AlphaFoldDB" id="A0A8H7PZM5"/>
<dbReference type="Gene3D" id="6.10.140.1200">
    <property type="match status" value="1"/>
</dbReference>
<feature type="region of interest" description="Disordered" evidence="7">
    <location>
        <begin position="122"/>
        <end position="154"/>
    </location>
</feature>
<evidence type="ECO:0000256" key="4">
    <source>
        <dbReference type="ARBA" id="ARBA00023015"/>
    </source>
</evidence>
<feature type="compositionally biased region" description="Low complexity" evidence="7">
    <location>
        <begin position="124"/>
        <end position="145"/>
    </location>
</feature>
<accession>A0A8H7PZM5</accession>
<dbReference type="InterPro" id="IPR027079">
    <property type="entry name" value="Tfb1/GTF2H1"/>
</dbReference>
<evidence type="ECO:0000313" key="9">
    <source>
        <dbReference type="EMBL" id="KAG2182698.1"/>
    </source>
</evidence>
<evidence type="ECO:0000256" key="5">
    <source>
        <dbReference type="ARBA" id="ARBA00023163"/>
    </source>
</evidence>
<dbReference type="OrthoDB" id="360521at2759"/>
<comment type="caution">
    <text evidence="9">The sequence shown here is derived from an EMBL/GenBank/DDBJ whole genome shotgun (WGS) entry which is preliminary data.</text>
</comment>
<keyword evidence="4" id="KW-0805">Transcription regulation</keyword>
<evidence type="ECO:0000256" key="2">
    <source>
        <dbReference type="ARBA" id="ARBA00009448"/>
    </source>
</evidence>
<dbReference type="Proteomes" id="UP000612746">
    <property type="component" value="Unassembled WGS sequence"/>
</dbReference>
<dbReference type="EMBL" id="JAEPRA010000007">
    <property type="protein sequence ID" value="KAG2182698.1"/>
    <property type="molecule type" value="Genomic_DNA"/>
</dbReference>
<keyword evidence="3" id="KW-0677">Repeat</keyword>
<dbReference type="InterPro" id="IPR011993">
    <property type="entry name" value="PH-like_dom_sf"/>
</dbReference>
<comment type="similarity">
    <text evidence="2">Belongs to the TFB1 family.</text>
</comment>
<feature type="domain" description="BSD" evidence="8">
    <location>
        <begin position="263"/>
        <end position="315"/>
    </location>
</feature>
<sequence length="616" mass="69569">MWEPDEQLVLRANTKYKKKDGTLFATSRRVAWQQSGSRQLHPAVPYGDIQVQMQSPATDKNIKLKIVTNPPDPKSFVFMFESSRALAEREAIKAFVSESMARARQLAGDKTATPASVATLTNDSPISSVASTPAPSTPTATLTPSNGATPAALSPNLNVSRQEEITNRRQLLSSNKELHTLHSELVINGRNVTEEEFWESPYVQKIRQVLPFICISAVFASIEQTFIIMYIPLQQMKKDAASKEGQQKGKSSKMVELRPGQQEGSDVKYTLTSQIIHDIFAQYPSVKRAYDANVPDKLSEHNFWRRFLASEFFHRTRTGNRSTNAVADDVFDKCLREEDAENLNAPSLAEYDHFKKTIDLNATAEDHNESGNAPDFTMRPGSKNLPLIRRFNRHAMRVLEVPTKRRRDAADDKEDDVTSEIIISDLMEELPPSRTVLDIQDTRRYFESQSRSQDQHPLTNGNASSILSSFSEQFSHFDPDLTKQLMTPRAAINVTGSLTEIIKHKNMNQSMDPGWFSLTCDHLKLPAQVQQKMIDYHSTTNEILRHFWSSFVPYKAEKNRRMVDSLKRQKDKMSEVLITANSLKANLDAVKHALSPVIKAVDTALKSAEKRPPPRK</sequence>
<dbReference type="GO" id="GO:0000439">
    <property type="term" value="C:transcription factor TFIIH core complex"/>
    <property type="evidence" value="ECO:0007669"/>
    <property type="project" value="InterPro"/>
</dbReference>
<feature type="domain" description="BSD" evidence="8">
    <location>
        <begin position="153"/>
        <end position="198"/>
    </location>
</feature>
<organism evidence="9 10">
    <name type="scientific">Umbelopsis vinacea</name>
    <dbReference type="NCBI Taxonomy" id="44442"/>
    <lineage>
        <taxon>Eukaryota</taxon>
        <taxon>Fungi</taxon>
        <taxon>Fungi incertae sedis</taxon>
        <taxon>Mucoromycota</taxon>
        <taxon>Mucoromycotina</taxon>
        <taxon>Umbelopsidomycetes</taxon>
        <taxon>Umbelopsidales</taxon>
        <taxon>Umbelopsidaceae</taxon>
        <taxon>Umbelopsis</taxon>
    </lineage>
</organism>
<dbReference type="Pfam" id="PF08567">
    <property type="entry name" value="PH_TFIIH"/>
    <property type="match status" value="1"/>
</dbReference>